<gene>
    <name evidence="2" type="ORF">EEDITHA_LOCUS22766</name>
</gene>
<evidence type="ECO:0000313" key="2">
    <source>
        <dbReference type="EMBL" id="CAH2108867.1"/>
    </source>
</evidence>
<accession>A0AAU9VA36</accession>
<evidence type="ECO:0000256" key="1">
    <source>
        <dbReference type="SAM" id="MobiDB-lite"/>
    </source>
</evidence>
<protein>
    <recommendedName>
        <fullName evidence="4">Enamelin</fullName>
    </recommendedName>
</protein>
<sequence length="125" mass="15187">MSGVRHFVPRPLPPRIPGHDWQRFGNPPPSNYFKAKEVNFNETYEDYNYYPDYYYDQYYTDYTDSYNDYNYYDYQDITHTPYDYPYDTDSQDYIPSPSNNVEPTQPCTSQKEQDFIKDSRDLKPK</sequence>
<dbReference type="AlphaFoldDB" id="A0AAU9VA36"/>
<name>A0AAU9VA36_EUPED</name>
<organism evidence="2 3">
    <name type="scientific">Euphydryas editha</name>
    <name type="common">Edith's checkerspot</name>
    <dbReference type="NCBI Taxonomy" id="104508"/>
    <lineage>
        <taxon>Eukaryota</taxon>
        <taxon>Metazoa</taxon>
        <taxon>Ecdysozoa</taxon>
        <taxon>Arthropoda</taxon>
        <taxon>Hexapoda</taxon>
        <taxon>Insecta</taxon>
        <taxon>Pterygota</taxon>
        <taxon>Neoptera</taxon>
        <taxon>Endopterygota</taxon>
        <taxon>Lepidoptera</taxon>
        <taxon>Glossata</taxon>
        <taxon>Ditrysia</taxon>
        <taxon>Papilionoidea</taxon>
        <taxon>Nymphalidae</taxon>
        <taxon>Nymphalinae</taxon>
        <taxon>Euphydryas</taxon>
    </lineage>
</organism>
<dbReference type="EMBL" id="CAKOGL010000043">
    <property type="protein sequence ID" value="CAH2108867.1"/>
    <property type="molecule type" value="Genomic_DNA"/>
</dbReference>
<dbReference type="Proteomes" id="UP001153954">
    <property type="component" value="Unassembled WGS sequence"/>
</dbReference>
<evidence type="ECO:0008006" key="4">
    <source>
        <dbReference type="Google" id="ProtNLM"/>
    </source>
</evidence>
<evidence type="ECO:0000313" key="3">
    <source>
        <dbReference type="Proteomes" id="UP001153954"/>
    </source>
</evidence>
<feature type="compositionally biased region" description="Basic and acidic residues" evidence="1">
    <location>
        <begin position="111"/>
        <end position="125"/>
    </location>
</feature>
<proteinExistence type="predicted"/>
<comment type="caution">
    <text evidence="2">The sequence shown here is derived from an EMBL/GenBank/DDBJ whole genome shotgun (WGS) entry which is preliminary data.</text>
</comment>
<feature type="region of interest" description="Disordered" evidence="1">
    <location>
        <begin position="80"/>
        <end position="125"/>
    </location>
</feature>
<keyword evidence="3" id="KW-1185">Reference proteome</keyword>
<reference evidence="2" key="1">
    <citation type="submission" date="2022-03" db="EMBL/GenBank/DDBJ databases">
        <authorList>
            <person name="Tunstrom K."/>
        </authorList>
    </citation>
    <scope>NUCLEOTIDE SEQUENCE</scope>
</reference>
<feature type="compositionally biased region" description="Polar residues" evidence="1">
    <location>
        <begin position="91"/>
        <end position="110"/>
    </location>
</feature>